<evidence type="ECO:0000259" key="5">
    <source>
        <dbReference type="PROSITE" id="PS50104"/>
    </source>
</evidence>
<dbReference type="GO" id="GO:0007165">
    <property type="term" value="P:signal transduction"/>
    <property type="evidence" value="ECO:0007669"/>
    <property type="project" value="InterPro"/>
</dbReference>
<dbReference type="Pfam" id="PF23598">
    <property type="entry name" value="LRR_14"/>
    <property type="match status" value="1"/>
</dbReference>
<organism evidence="6 7">
    <name type="scientific">Linum trigynum</name>
    <dbReference type="NCBI Taxonomy" id="586398"/>
    <lineage>
        <taxon>Eukaryota</taxon>
        <taxon>Viridiplantae</taxon>
        <taxon>Streptophyta</taxon>
        <taxon>Embryophyta</taxon>
        <taxon>Tracheophyta</taxon>
        <taxon>Spermatophyta</taxon>
        <taxon>Magnoliopsida</taxon>
        <taxon>eudicotyledons</taxon>
        <taxon>Gunneridae</taxon>
        <taxon>Pentapetalae</taxon>
        <taxon>rosids</taxon>
        <taxon>fabids</taxon>
        <taxon>Malpighiales</taxon>
        <taxon>Linaceae</taxon>
        <taxon>Linum</taxon>
    </lineage>
</organism>
<dbReference type="InterPro" id="IPR032675">
    <property type="entry name" value="LRR_dom_sf"/>
</dbReference>
<name>A0AAV2D2F1_9ROSI</name>
<evidence type="ECO:0000313" key="6">
    <source>
        <dbReference type="EMBL" id="CAL1363612.1"/>
    </source>
</evidence>
<dbReference type="Gene3D" id="3.80.10.10">
    <property type="entry name" value="Ribonuclease Inhibitor"/>
    <property type="match status" value="2"/>
</dbReference>
<keyword evidence="1" id="KW-0433">Leucine-rich repeat</keyword>
<evidence type="ECO:0000313" key="7">
    <source>
        <dbReference type="Proteomes" id="UP001497516"/>
    </source>
</evidence>
<dbReference type="PRINTS" id="PR00364">
    <property type="entry name" value="DISEASERSIST"/>
</dbReference>
<dbReference type="SUPFAM" id="SSF52058">
    <property type="entry name" value="L domain-like"/>
    <property type="match status" value="1"/>
</dbReference>
<dbReference type="InterPro" id="IPR000157">
    <property type="entry name" value="TIR_dom"/>
</dbReference>
<sequence length="1205" mass="135930">MKIDGGRRDRDEDGDELVLSRPAKRQTTLVSKIMTRGTTLFHPSNLFLRFLPRFIRPHLFYPPWPSSSLDIVPPSPSSTPSSSLVLPPKHDVFISFRGSDVRDTFLSHLYSYLKRHKKFAVYKDDSDLERGEEISPSLLDAIERSACYIAIFSPNYADSPWCLDELVRILDCCQRYGRRVVPVFYGGVDPSHVENQTGSYRKLPKEETVGKIRSWKAALSNAAAISGFDSRVTRPESKLIEEIYRAVLQALSAQMVPASYSNVGLVGIERRMNEIEQWVTSGSKNLTIGLWGTGGIGKTTLAKAFYDRFSSQFEVLYFWSDFSDQLSASSHLRDGLQNDFFSRLLGDENAGRISRDLKDYRLGRTRALVVIDDVGDDVGDIRHLNNLFNGRYCDLFAPGSIIILTSRNKQVLKNVCHYVYEVAALDQHEALLLFCLSAFKEHCPPIQYKNWSKRAITYAEGNPLALTTLGSHLYGRDQNFWGIELRALERHPNQSLEKVFRRIYDGLGQIEKNAFLDIACLHGRSEVSVKELERLLDGNYVEHGGSENLITKFVDKSMLKADSISSSSSYVQMHGLLVDLGRSFVNEKLRLEKRSWLFEAQDIYSFFKQGKGSKVTRGICWDKSRGVSGIEAIHMQSDAFVKLENLRYLVIRQSDTKLVLSKDGLRYLPNSLVILIWDSFPMRCLPYEFCPENLTTLSLPSSNVEQLWDDMQNVDLRNLKFLDLRESKYLKKLPNLSTAKRLEEINLNFCVGLVELPLSILHLPKLEDLHLKDCTSLELNAYGYYTDVNKNDDRAAAAIFPKLKLLNLSGTSIQNQKLEELEKLTGCDEISANDQVLVHFCDIIFQSKALVRIFLSCCIRLKELPEILVPMEALSHLHLYGCTNLSRLPDSISNLVQLKELSLSRTAIQELPATIGDLACLEILNLNYCTSLNHLCGTIHKLSKLYRLELSGCSHLSHLPELPSSLTELNAYGCTALQTMSTSGLSKHNFLMCEWNFGNCGKLDSDVCSMLFKKFTQDALGTRTKWNYHRWLLLPRGWSSPDGWRPSGLNSVVTATLGRLWQLKGLIYCASFDSKFVSFATFRVDCHNLSSTGGGDVITASSCTVIPIQCKDLDSEDDRGSNLLIWYDSRLNWMKEAALVPLDSSSAGLEITVTDDATIKFVFQANGRAFLKGGGSVEVRIIEETCGVIPVYENREIIIIDDDDS</sequence>
<dbReference type="EMBL" id="OZ034814">
    <property type="protein sequence ID" value="CAL1363612.1"/>
    <property type="molecule type" value="Genomic_DNA"/>
</dbReference>
<dbReference type="InterPro" id="IPR042197">
    <property type="entry name" value="Apaf_helical"/>
</dbReference>
<evidence type="ECO:0000256" key="4">
    <source>
        <dbReference type="ARBA" id="ARBA00023027"/>
    </source>
</evidence>
<dbReference type="PANTHER" id="PTHR11017:SF479">
    <property type="entry name" value="DISEASE RESISTANCE PROTEIN (TIR-NBS-LRR CLASS) FAMILY"/>
    <property type="match status" value="1"/>
</dbReference>
<dbReference type="InterPro" id="IPR035897">
    <property type="entry name" value="Toll_tir_struct_dom_sf"/>
</dbReference>
<dbReference type="Gene3D" id="3.40.50.300">
    <property type="entry name" value="P-loop containing nucleotide triphosphate hydrolases"/>
    <property type="match status" value="1"/>
</dbReference>
<dbReference type="FunFam" id="3.40.50.10140:FF:000007">
    <property type="entry name" value="Disease resistance protein (TIR-NBS-LRR class)"/>
    <property type="match status" value="1"/>
</dbReference>
<dbReference type="Gene3D" id="3.40.50.10140">
    <property type="entry name" value="Toll/interleukin-1 receptor homology (TIR) domain"/>
    <property type="match status" value="1"/>
</dbReference>
<accession>A0AAV2D2F1</accession>
<dbReference type="InterPro" id="IPR058192">
    <property type="entry name" value="WHD_ROQ1-like"/>
</dbReference>
<dbReference type="SUPFAM" id="SSF52540">
    <property type="entry name" value="P-loop containing nucleoside triphosphate hydrolases"/>
    <property type="match status" value="1"/>
</dbReference>
<proteinExistence type="predicted"/>
<keyword evidence="7" id="KW-1185">Reference proteome</keyword>
<reference evidence="6 7" key="1">
    <citation type="submission" date="2024-04" db="EMBL/GenBank/DDBJ databases">
        <authorList>
            <person name="Fracassetti M."/>
        </authorList>
    </citation>
    <scope>NUCLEOTIDE SEQUENCE [LARGE SCALE GENOMIC DNA]</scope>
</reference>
<dbReference type="SMART" id="SM00255">
    <property type="entry name" value="TIR"/>
    <property type="match status" value="1"/>
</dbReference>
<dbReference type="Proteomes" id="UP001497516">
    <property type="component" value="Chromosome 10"/>
</dbReference>
<evidence type="ECO:0000256" key="3">
    <source>
        <dbReference type="ARBA" id="ARBA00022821"/>
    </source>
</evidence>
<dbReference type="Pfam" id="PF00931">
    <property type="entry name" value="NB-ARC"/>
    <property type="match status" value="1"/>
</dbReference>
<dbReference type="GO" id="GO:0051707">
    <property type="term" value="P:response to other organism"/>
    <property type="evidence" value="ECO:0007669"/>
    <property type="project" value="UniProtKB-ARBA"/>
</dbReference>
<keyword evidence="4" id="KW-0520">NAD</keyword>
<evidence type="ECO:0000256" key="2">
    <source>
        <dbReference type="ARBA" id="ARBA00022737"/>
    </source>
</evidence>
<dbReference type="InterPro" id="IPR036388">
    <property type="entry name" value="WH-like_DNA-bd_sf"/>
</dbReference>
<dbReference type="InterPro" id="IPR027417">
    <property type="entry name" value="P-loop_NTPase"/>
</dbReference>
<dbReference type="Pfam" id="PF01582">
    <property type="entry name" value="TIR"/>
    <property type="match status" value="1"/>
</dbReference>
<dbReference type="InterPro" id="IPR044974">
    <property type="entry name" value="Disease_R_plants"/>
</dbReference>
<dbReference type="GO" id="GO:0006952">
    <property type="term" value="P:defense response"/>
    <property type="evidence" value="ECO:0007669"/>
    <property type="project" value="UniProtKB-KW"/>
</dbReference>
<dbReference type="PROSITE" id="PS50104">
    <property type="entry name" value="TIR"/>
    <property type="match status" value="1"/>
</dbReference>
<feature type="domain" description="TIR" evidence="5">
    <location>
        <begin position="88"/>
        <end position="251"/>
    </location>
</feature>
<dbReference type="Gene3D" id="1.10.8.430">
    <property type="entry name" value="Helical domain of apoptotic protease-activating factors"/>
    <property type="match status" value="1"/>
</dbReference>
<dbReference type="Gene3D" id="1.10.10.10">
    <property type="entry name" value="Winged helix-like DNA-binding domain superfamily/Winged helix DNA-binding domain"/>
    <property type="match status" value="1"/>
</dbReference>
<dbReference type="SUPFAM" id="SSF52200">
    <property type="entry name" value="Toll/Interleukin receptor TIR domain"/>
    <property type="match status" value="1"/>
</dbReference>
<dbReference type="InterPro" id="IPR002182">
    <property type="entry name" value="NB-ARC"/>
</dbReference>
<dbReference type="GO" id="GO:0043531">
    <property type="term" value="F:ADP binding"/>
    <property type="evidence" value="ECO:0007669"/>
    <property type="project" value="InterPro"/>
</dbReference>
<keyword evidence="3" id="KW-0611">Plant defense</keyword>
<protein>
    <recommendedName>
        <fullName evidence="5">TIR domain-containing protein</fullName>
    </recommendedName>
</protein>
<keyword evidence="2" id="KW-0677">Repeat</keyword>
<dbReference type="PANTHER" id="PTHR11017">
    <property type="entry name" value="LEUCINE-RICH REPEAT-CONTAINING PROTEIN"/>
    <property type="match status" value="1"/>
</dbReference>
<dbReference type="Pfam" id="PF23282">
    <property type="entry name" value="WHD_ROQ1"/>
    <property type="match status" value="1"/>
</dbReference>
<evidence type="ECO:0000256" key="1">
    <source>
        <dbReference type="ARBA" id="ARBA00022614"/>
    </source>
</evidence>
<dbReference type="AlphaFoldDB" id="A0AAV2D2F1"/>
<gene>
    <name evidence="6" type="ORF">LTRI10_LOCUS9999</name>
</gene>
<dbReference type="InterPro" id="IPR055414">
    <property type="entry name" value="LRR_R13L4/SHOC2-like"/>
</dbReference>